<organism evidence="4 5">
    <name type="scientific">Pseudonocardia parietis</name>
    <dbReference type="NCBI Taxonomy" id="570936"/>
    <lineage>
        <taxon>Bacteria</taxon>
        <taxon>Bacillati</taxon>
        <taxon>Actinomycetota</taxon>
        <taxon>Actinomycetes</taxon>
        <taxon>Pseudonocardiales</taxon>
        <taxon>Pseudonocardiaceae</taxon>
        <taxon>Pseudonocardia</taxon>
    </lineage>
</organism>
<dbReference type="PANTHER" id="PTHR11908:SF132">
    <property type="entry name" value="ALDEHYDE OXIDASE 1-RELATED"/>
    <property type="match status" value="1"/>
</dbReference>
<dbReference type="GO" id="GO:0043885">
    <property type="term" value="F:anaerobic carbon-monoxide dehydrogenase activity"/>
    <property type="evidence" value="ECO:0007669"/>
    <property type="project" value="UniProtKB-EC"/>
</dbReference>
<dbReference type="Pfam" id="PF20256">
    <property type="entry name" value="MoCoBD_2"/>
    <property type="match status" value="1"/>
</dbReference>
<evidence type="ECO:0000256" key="1">
    <source>
        <dbReference type="ARBA" id="ARBA00022505"/>
    </source>
</evidence>
<dbReference type="InterPro" id="IPR046867">
    <property type="entry name" value="AldOxase/xan_DH_MoCoBD2"/>
</dbReference>
<protein>
    <submittedName>
        <fullName evidence="4">Carbon-monoxide dehydrogenase large subunit</fullName>
        <ecNumber evidence="4">1.2.7.4</ecNumber>
    </submittedName>
</protein>
<dbReference type="Gene3D" id="3.30.365.10">
    <property type="entry name" value="Aldehyde oxidase/xanthine dehydrogenase, molybdopterin binding domain"/>
    <property type="match status" value="4"/>
</dbReference>
<dbReference type="SMART" id="SM01008">
    <property type="entry name" value="Ald_Xan_dh_C"/>
    <property type="match status" value="1"/>
</dbReference>
<evidence type="ECO:0000313" key="5">
    <source>
        <dbReference type="Proteomes" id="UP001519295"/>
    </source>
</evidence>
<proteinExistence type="predicted"/>
<dbReference type="RefSeq" id="WP_210036821.1">
    <property type="nucleotide sequence ID" value="NZ_JAGINU010000004.1"/>
</dbReference>
<evidence type="ECO:0000259" key="3">
    <source>
        <dbReference type="SMART" id="SM01008"/>
    </source>
</evidence>
<dbReference type="PANTHER" id="PTHR11908">
    <property type="entry name" value="XANTHINE DEHYDROGENASE"/>
    <property type="match status" value="1"/>
</dbReference>
<dbReference type="InterPro" id="IPR036856">
    <property type="entry name" value="Ald_Oxase/Xan_DH_a/b_sf"/>
</dbReference>
<keyword evidence="1" id="KW-0500">Molybdenum</keyword>
<evidence type="ECO:0000256" key="2">
    <source>
        <dbReference type="ARBA" id="ARBA00023002"/>
    </source>
</evidence>
<dbReference type="EMBL" id="JAGINU010000004">
    <property type="protein sequence ID" value="MBP2371704.1"/>
    <property type="molecule type" value="Genomic_DNA"/>
</dbReference>
<dbReference type="InterPro" id="IPR037165">
    <property type="entry name" value="AldOxase/xan_DH_Mopterin-bd_sf"/>
</dbReference>
<dbReference type="Pfam" id="PF02738">
    <property type="entry name" value="MoCoBD_1"/>
    <property type="match status" value="1"/>
</dbReference>
<gene>
    <name evidence="4" type="ORF">JOF36_007477</name>
</gene>
<accession>A0ABS4W673</accession>
<dbReference type="EC" id="1.2.7.4" evidence="4"/>
<comment type="caution">
    <text evidence="4">The sequence shown here is derived from an EMBL/GenBank/DDBJ whole genome shotgun (WGS) entry which is preliminary data.</text>
</comment>
<dbReference type="Gene3D" id="3.90.1170.50">
    <property type="entry name" value="Aldehyde oxidase/xanthine dehydrogenase, a/b hammerhead"/>
    <property type="match status" value="1"/>
</dbReference>
<evidence type="ECO:0000313" key="4">
    <source>
        <dbReference type="EMBL" id="MBP2371704.1"/>
    </source>
</evidence>
<reference evidence="4 5" key="1">
    <citation type="submission" date="2021-03" db="EMBL/GenBank/DDBJ databases">
        <title>Sequencing the genomes of 1000 actinobacteria strains.</title>
        <authorList>
            <person name="Klenk H.-P."/>
        </authorList>
    </citation>
    <scope>NUCLEOTIDE SEQUENCE [LARGE SCALE GENOMIC DNA]</scope>
    <source>
        <strain evidence="4 5">DSM 45256</strain>
    </source>
</reference>
<keyword evidence="2 4" id="KW-0560">Oxidoreductase</keyword>
<sequence length="782" mass="81729">MTGAARYVGARVPRVEDHRLLTGRGTYVADVSRPGMLHCAFVRSPIARATIGAIDTTEALALPGVVAVHFAADLAAHAHPIRYAGEDPASAAIPPLLAADEVRFVGDPVALVVAEDRYVAEDAAGLVGVEYEPLAPVVGLTEALTAENIVHPDRAGNSDNSGNSNNIALRVTPRPLEDVDEAFAGAAHVVRATIHEHAHAPVPLETRGLVAQWSAGELTVWASSQAAHEARSVAAQLLGLPEHQVRVIVRDTGGGFGLKVAPVREELCVLVAARRSPAALSWIEDRTENLTAGGQARHERGEVALAFTADHTLACATLRHVQDNGAYPTSGSVRTGPAAGMMFPGPYRLPLSRFEHTSVFTNTAGRVAYRGPWAFETLARETSLDIASRRMGVDPIELRRRNLLRLDELPVINPHGMPYSHMTPAETYEKALEILDLEEFRRLQAAARLQGRHLGMGTSTYCEPTSPGVGHHGSEGAVLRIDPSGTVTVLVAGGSAGNSLETAAVQLTADALGMRIEDVRTIQGDTALTPFGAGTGGSRSGSMLAGAIGTTAAALRARLLAVAAHVLEASVDDLDLADSRVSVRGTPGVTLSVADIAEIAHHHPERLPAGLSPGLEESGRYRAESPVIWSNAAHVCTCEVDVRTGQVTLLRYIVAEDCGKVVNPAVVEGQIAGGVVQGIGGVLLEHLAYDADGTPRATTFMDYLLPTTTDVSMIEYGHVESPAPGPGGIKGVGEGGAIGAPPAVVNAVADALAPFGAEITQLPLTPEAVLDLVEAGERVATP</sequence>
<feature type="domain" description="Aldehyde oxidase/xanthine dehydrogenase a/b hammerhead" evidence="3">
    <location>
        <begin position="22"/>
        <end position="135"/>
    </location>
</feature>
<dbReference type="SUPFAM" id="SSF56003">
    <property type="entry name" value="Molybdenum cofactor-binding domain"/>
    <property type="match status" value="1"/>
</dbReference>
<dbReference type="Proteomes" id="UP001519295">
    <property type="component" value="Unassembled WGS sequence"/>
</dbReference>
<keyword evidence="5" id="KW-1185">Reference proteome</keyword>
<name>A0ABS4W673_9PSEU</name>
<dbReference type="InterPro" id="IPR000674">
    <property type="entry name" value="Ald_Oxase/Xan_DH_a/b"/>
</dbReference>
<dbReference type="SUPFAM" id="SSF54665">
    <property type="entry name" value="CO dehydrogenase molybdoprotein N-domain-like"/>
    <property type="match status" value="1"/>
</dbReference>
<dbReference type="Pfam" id="PF01315">
    <property type="entry name" value="Ald_Xan_dh_C"/>
    <property type="match status" value="1"/>
</dbReference>
<dbReference type="InterPro" id="IPR008274">
    <property type="entry name" value="AldOxase/xan_DH_MoCoBD1"/>
</dbReference>
<dbReference type="InterPro" id="IPR016208">
    <property type="entry name" value="Ald_Oxase/xanthine_DH-like"/>
</dbReference>